<dbReference type="PROSITE" id="PS50883">
    <property type="entry name" value="EAL"/>
    <property type="match status" value="1"/>
</dbReference>
<dbReference type="InterPro" id="IPR043128">
    <property type="entry name" value="Rev_trsase/Diguanyl_cyclase"/>
</dbReference>
<name>A0ABQ6FDJ6_9RHOO</name>
<dbReference type="Proteomes" id="UP001157167">
    <property type="component" value="Unassembled WGS sequence"/>
</dbReference>
<gene>
    <name evidence="3" type="ORF">GCM10007933_28500</name>
</gene>
<dbReference type="SUPFAM" id="SSF141868">
    <property type="entry name" value="EAL domain-like"/>
    <property type="match status" value="1"/>
</dbReference>
<protein>
    <recommendedName>
        <fullName evidence="5">EAL domain-containing protein</fullName>
    </recommendedName>
</protein>
<dbReference type="NCBIfam" id="TIGR00254">
    <property type="entry name" value="GGDEF"/>
    <property type="match status" value="2"/>
</dbReference>
<dbReference type="InterPro" id="IPR035965">
    <property type="entry name" value="PAS-like_dom_sf"/>
</dbReference>
<sequence length="601" mass="66361">MGANDFMAKPINWPILGHRARYVLRAAESVRVQKALEARQAAIVRAIPDMLFTLRGDGMILDAKAGAGRRDAIQPRLFIGRRVADVLPAGLAEQLDDNLRRALADGMLQALVLTLPVDGQDRHYEARLARSSQDQVIAVVRDITREKQNEEKIRRLAYYDPLTGMPNRQHFVERLEQELHRSARERRKLALLFLDLDGFKRINDTLGHDTGDVVLREVALRLKEKLRVSDIVSRPGADEPSPPLHLARLGGDEFVIALPSLEDARAAIQIAQRVRSALARPFRAEDAEVSIGASIGIAMYPEDGTDAATLLKHADTAMYHAKERGRNNWQMYSEDLTHQAVERLKLENDIRKGLERGEFVLHYQPIVDTADSRIVGVEALLRWQHPERGLLEPSAFIPVAEESGLIIPLGHRALDAACAQGAAWQRAGIAPARIAVNLSGSQLRMPDFTHGLMALLAHHGLDAGRLVLELTEGLVMDGDPAIAAELHRLRAAGVHFALDDFGIGYSSIAHLKRLPIGSLKIDRSFVHGLFDNPNDAGITTAILAMARHLGLDVVAEGVETAAERDFLREAGCRTMQGYLFSPPRPAAEMETLLRDALREPA</sequence>
<dbReference type="Gene3D" id="3.20.20.450">
    <property type="entry name" value="EAL domain"/>
    <property type="match status" value="1"/>
</dbReference>
<dbReference type="InterPro" id="IPR035919">
    <property type="entry name" value="EAL_sf"/>
</dbReference>
<dbReference type="SMART" id="SM00267">
    <property type="entry name" value="GGDEF"/>
    <property type="match status" value="1"/>
</dbReference>
<evidence type="ECO:0000259" key="1">
    <source>
        <dbReference type="PROSITE" id="PS50883"/>
    </source>
</evidence>
<dbReference type="PANTHER" id="PTHR44757:SF2">
    <property type="entry name" value="BIOFILM ARCHITECTURE MAINTENANCE PROTEIN MBAA"/>
    <property type="match status" value="1"/>
</dbReference>
<dbReference type="CDD" id="cd01948">
    <property type="entry name" value="EAL"/>
    <property type="match status" value="1"/>
</dbReference>
<dbReference type="PANTHER" id="PTHR44757">
    <property type="entry name" value="DIGUANYLATE CYCLASE DGCP"/>
    <property type="match status" value="1"/>
</dbReference>
<dbReference type="SUPFAM" id="SSF55073">
    <property type="entry name" value="Nucleotide cyclase"/>
    <property type="match status" value="2"/>
</dbReference>
<dbReference type="SMART" id="SM00052">
    <property type="entry name" value="EAL"/>
    <property type="match status" value="1"/>
</dbReference>
<reference evidence="4" key="1">
    <citation type="journal article" date="2019" name="Int. J. Syst. Evol. Microbiol.">
        <title>The Global Catalogue of Microorganisms (GCM) 10K type strain sequencing project: providing services to taxonomists for standard genome sequencing and annotation.</title>
        <authorList>
            <consortium name="The Broad Institute Genomics Platform"/>
            <consortium name="The Broad Institute Genome Sequencing Center for Infectious Disease"/>
            <person name="Wu L."/>
            <person name="Ma J."/>
        </authorList>
    </citation>
    <scope>NUCLEOTIDE SEQUENCE [LARGE SCALE GENOMIC DNA]</scope>
    <source>
        <strain evidence="4">NBRC 102407</strain>
    </source>
</reference>
<dbReference type="SUPFAM" id="SSF55785">
    <property type="entry name" value="PYP-like sensor domain (PAS domain)"/>
    <property type="match status" value="1"/>
</dbReference>
<dbReference type="InterPro" id="IPR000160">
    <property type="entry name" value="GGDEF_dom"/>
</dbReference>
<dbReference type="Pfam" id="PF00990">
    <property type="entry name" value="GGDEF"/>
    <property type="match status" value="2"/>
</dbReference>
<proteinExistence type="predicted"/>
<dbReference type="Gene3D" id="3.30.70.270">
    <property type="match status" value="1"/>
</dbReference>
<keyword evidence="4" id="KW-1185">Reference proteome</keyword>
<evidence type="ECO:0000259" key="2">
    <source>
        <dbReference type="PROSITE" id="PS50887"/>
    </source>
</evidence>
<dbReference type="Pfam" id="PF00563">
    <property type="entry name" value="EAL"/>
    <property type="match status" value="1"/>
</dbReference>
<dbReference type="Gene3D" id="3.30.450.20">
    <property type="entry name" value="PAS domain"/>
    <property type="match status" value="1"/>
</dbReference>
<evidence type="ECO:0000313" key="3">
    <source>
        <dbReference type="EMBL" id="GLT23384.1"/>
    </source>
</evidence>
<dbReference type="InterPro" id="IPR001633">
    <property type="entry name" value="EAL_dom"/>
</dbReference>
<evidence type="ECO:0000313" key="4">
    <source>
        <dbReference type="Proteomes" id="UP001157167"/>
    </source>
</evidence>
<dbReference type="InterPro" id="IPR052155">
    <property type="entry name" value="Biofilm_reg_signaling"/>
</dbReference>
<dbReference type="Pfam" id="PF08448">
    <property type="entry name" value="PAS_4"/>
    <property type="match status" value="1"/>
</dbReference>
<feature type="domain" description="EAL" evidence="1">
    <location>
        <begin position="343"/>
        <end position="597"/>
    </location>
</feature>
<dbReference type="CDD" id="cd01949">
    <property type="entry name" value="GGDEF"/>
    <property type="match status" value="1"/>
</dbReference>
<evidence type="ECO:0008006" key="5">
    <source>
        <dbReference type="Google" id="ProtNLM"/>
    </source>
</evidence>
<organism evidence="3 4">
    <name type="scientific">Zoogloea oryzae</name>
    <dbReference type="NCBI Taxonomy" id="310767"/>
    <lineage>
        <taxon>Bacteria</taxon>
        <taxon>Pseudomonadati</taxon>
        <taxon>Pseudomonadota</taxon>
        <taxon>Betaproteobacteria</taxon>
        <taxon>Rhodocyclales</taxon>
        <taxon>Zoogloeaceae</taxon>
        <taxon>Zoogloea</taxon>
    </lineage>
</organism>
<feature type="domain" description="GGDEF" evidence="2">
    <location>
        <begin position="187"/>
        <end position="334"/>
    </location>
</feature>
<accession>A0ABQ6FDJ6</accession>
<dbReference type="EMBL" id="BSPX01000046">
    <property type="protein sequence ID" value="GLT23384.1"/>
    <property type="molecule type" value="Genomic_DNA"/>
</dbReference>
<comment type="caution">
    <text evidence="3">The sequence shown here is derived from an EMBL/GenBank/DDBJ whole genome shotgun (WGS) entry which is preliminary data.</text>
</comment>
<dbReference type="InterPro" id="IPR029787">
    <property type="entry name" value="Nucleotide_cyclase"/>
</dbReference>
<dbReference type="InterPro" id="IPR013656">
    <property type="entry name" value="PAS_4"/>
</dbReference>
<dbReference type="PROSITE" id="PS50887">
    <property type="entry name" value="GGDEF"/>
    <property type="match status" value="1"/>
</dbReference>